<gene>
    <name evidence="2" type="ORF">NEZAVI_LOCUS4431</name>
</gene>
<evidence type="ECO:0000313" key="2">
    <source>
        <dbReference type="EMBL" id="CAH1393817.1"/>
    </source>
</evidence>
<evidence type="ECO:0000313" key="3">
    <source>
        <dbReference type="Proteomes" id="UP001152798"/>
    </source>
</evidence>
<feature type="compositionally biased region" description="Basic residues" evidence="1">
    <location>
        <begin position="72"/>
        <end position="85"/>
    </location>
</feature>
<feature type="compositionally biased region" description="Low complexity" evidence="1">
    <location>
        <begin position="132"/>
        <end position="143"/>
    </location>
</feature>
<dbReference type="PRINTS" id="PR01217">
    <property type="entry name" value="PRICHEXTENSN"/>
</dbReference>
<accession>A0A9P0E7R7</accession>
<feature type="compositionally biased region" description="Pro residues" evidence="1">
    <location>
        <begin position="90"/>
        <end position="131"/>
    </location>
</feature>
<name>A0A9P0E7R7_NEZVI</name>
<dbReference type="Proteomes" id="UP001152798">
    <property type="component" value="Chromosome 2"/>
</dbReference>
<keyword evidence="3" id="KW-1185">Reference proteome</keyword>
<evidence type="ECO:0000256" key="1">
    <source>
        <dbReference type="SAM" id="MobiDB-lite"/>
    </source>
</evidence>
<feature type="compositionally biased region" description="Polar residues" evidence="1">
    <location>
        <begin position="144"/>
        <end position="153"/>
    </location>
</feature>
<protein>
    <submittedName>
        <fullName evidence="2">Uncharacterized protein</fullName>
    </submittedName>
</protein>
<sequence>MWANLKPTQRRPHAADHSPTQAHRHRSLERFSYSANIPHVASPARDSKTPTQPTPQHKRRPLKSPSTPPHRTTSHARRSPRHTPHHSNPTHPPPTHPTQHPPPPQPPTNPPPPTPNPPPPHPTPRNPPPQTTPTTTKHQPHNPISYTKTTHYQ</sequence>
<feature type="region of interest" description="Disordered" evidence="1">
    <location>
        <begin position="1"/>
        <end position="153"/>
    </location>
</feature>
<proteinExistence type="predicted"/>
<reference evidence="2" key="1">
    <citation type="submission" date="2022-01" db="EMBL/GenBank/DDBJ databases">
        <authorList>
            <person name="King R."/>
        </authorList>
    </citation>
    <scope>NUCLEOTIDE SEQUENCE</scope>
</reference>
<organism evidence="2 3">
    <name type="scientific">Nezara viridula</name>
    <name type="common">Southern green stink bug</name>
    <name type="synonym">Cimex viridulus</name>
    <dbReference type="NCBI Taxonomy" id="85310"/>
    <lineage>
        <taxon>Eukaryota</taxon>
        <taxon>Metazoa</taxon>
        <taxon>Ecdysozoa</taxon>
        <taxon>Arthropoda</taxon>
        <taxon>Hexapoda</taxon>
        <taxon>Insecta</taxon>
        <taxon>Pterygota</taxon>
        <taxon>Neoptera</taxon>
        <taxon>Paraneoptera</taxon>
        <taxon>Hemiptera</taxon>
        <taxon>Heteroptera</taxon>
        <taxon>Panheteroptera</taxon>
        <taxon>Pentatomomorpha</taxon>
        <taxon>Pentatomoidea</taxon>
        <taxon>Pentatomidae</taxon>
        <taxon>Pentatominae</taxon>
        <taxon>Nezara</taxon>
    </lineage>
</organism>
<dbReference type="EMBL" id="OV725078">
    <property type="protein sequence ID" value="CAH1393817.1"/>
    <property type="molecule type" value="Genomic_DNA"/>
</dbReference>
<dbReference type="AlphaFoldDB" id="A0A9P0E7R7"/>